<accession>A0A0E9X091</accession>
<reference evidence="1" key="2">
    <citation type="journal article" date="2015" name="Fish Shellfish Immunol.">
        <title>Early steps in the European eel (Anguilla anguilla)-Vibrio vulnificus interaction in the gills: Role of the RtxA13 toxin.</title>
        <authorList>
            <person name="Callol A."/>
            <person name="Pajuelo D."/>
            <person name="Ebbesson L."/>
            <person name="Teles M."/>
            <person name="MacKenzie S."/>
            <person name="Amaro C."/>
        </authorList>
    </citation>
    <scope>NUCLEOTIDE SEQUENCE</scope>
</reference>
<proteinExistence type="predicted"/>
<reference evidence="1" key="1">
    <citation type="submission" date="2014-11" db="EMBL/GenBank/DDBJ databases">
        <authorList>
            <person name="Amaro Gonzalez C."/>
        </authorList>
    </citation>
    <scope>NUCLEOTIDE SEQUENCE</scope>
</reference>
<sequence>MKHCVNLRLCIIQCNHVLYCWKANVMGNKLVSLVVGCRLKTLIPKGQCPAHPPLAGLLERNGCDRNVIRDKK</sequence>
<name>A0A0E9X091_ANGAN</name>
<organism evidence="1">
    <name type="scientific">Anguilla anguilla</name>
    <name type="common">European freshwater eel</name>
    <name type="synonym">Muraena anguilla</name>
    <dbReference type="NCBI Taxonomy" id="7936"/>
    <lineage>
        <taxon>Eukaryota</taxon>
        <taxon>Metazoa</taxon>
        <taxon>Chordata</taxon>
        <taxon>Craniata</taxon>
        <taxon>Vertebrata</taxon>
        <taxon>Euteleostomi</taxon>
        <taxon>Actinopterygii</taxon>
        <taxon>Neopterygii</taxon>
        <taxon>Teleostei</taxon>
        <taxon>Anguilliformes</taxon>
        <taxon>Anguillidae</taxon>
        <taxon>Anguilla</taxon>
    </lineage>
</organism>
<dbReference type="AlphaFoldDB" id="A0A0E9X091"/>
<protein>
    <submittedName>
        <fullName evidence="1">Uncharacterized protein</fullName>
    </submittedName>
</protein>
<evidence type="ECO:0000313" key="1">
    <source>
        <dbReference type="EMBL" id="JAH95118.1"/>
    </source>
</evidence>
<dbReference type="EMBL" id="GBXM01013459">
    <property type="protein sequence ID" value="JAH95118.1"/>
    <property type="molecule type" value="Transcribed_RNA"/>
</dbReference>